<dbReference type="SUPFAM" id="SSF56801">
    <property type="entry name" value="Acetyl-CoA synthetase-like"/>
    <property type="match status" value="1"/>
</dbReference>
<dbReference type="GO" id="GO:0016878">
    <property type="term" value="F:acid-thiol ligase activity"/>
    <property type="evidence" value="ECO:0007669"/>
    <property type="project" value="UniProtKB-ARBA"/>
</dbReference>
<dbReference type="Proteomes" id="UP000194432">
    <property type="component" value="Chromosome 1"/>
</dbReference>
<dbReference type="Gene3D" id="3.40.50.12780">
    <property type="entry name" value="N-terminal domain of ligase-like"/>
    <property type="match status" value="1"/>
</dbReference>
<gene>
    <name evidence="3" type="ORF">CBP34_17730</name>
</gene>
<dbReference type="RefSeq" id="WP_094098788.1">
    <property type="nucleotide sequence ID" value="NZ_CP021361.1"/>
</dbReference>
<dbReference type="InterPro" id="IPR020845">
    <property type="entry name" value="AMP-binding_CS"/>
</dbReference>
<dbReference type="InterPro" id="IPR042099">
    <property type="entry name" value="ANL_N_sf"/>
</dbReference>
<accession>A0A240U5N7</accession>
<name>A0A240U5N7_9BURK</name>
<evidence type="ECO:0000313" key="4">
    <source>
        <dbReference type="Proteomes" id="UP000194432"/>
    </source>
</evidence>
<feature type="domain" description="AMP-binding enzyme C-terminal" evidence="2">
    <location>
        <begin position="452"/>
        <end position="532"/>
    </location>
</feature>
<dbReference type="PANTHER" id="PTHR43767:SF1">
    <property type="entry name" value="NONRIBOSOMAL PEPTIDE SYNTHASE PES1 (EUROFUNG)-RELATED"/>
    <property type="match status" value="1"/>
</dbReference>
<organism evidence="3 4">
    <name type="scientific">Acidovorax carolinensis</name>
    <dbReference type="NCBI Taxonomy" id="553814"/>
    <lineage>
        <taxon>Bacteria</taxon>
        <taxon>Pseudomonadati</taxon>
        <taxon>Pseudomonadota</taxon>
        <taxon>Betaproteobacteria</taxon>
        <taxon>Burkholderiales</taxon>
        <taxon>Comamonadaceae</taxon>
        <taxon>Acidovorax</taxon>
    </lineage>
</organism>
<dbReference type="InterPro" id="IPR050237">
    <property type="entry name" value="ATP-dep_AMP-bd_enzyme"/>
</dbReference>
<dbReference type="Gene3D" id="3.30.300.30">
    <property type="match status" value="1"/>
</dbReference>
<keyword evidence="3" id="KW-0436">Ligase</keyword>
<dbReference type="EMBL" id="CP021361">
    <property type="protein sequence ID" value="ART53132.1"/>
    <property type="molecule type" value="Genomic_DNA"/>
</dbReference>
<protein>
    <submittedName>
        <fullName evidence="3">Acyl-CoA ligase (AMP-forming), exosortase A system-associated</fullName>
    </submittedName>
</protein>
<sequence>MPHAPDFHSGVPPVLLHELPARAAACWPGRTALTVDGMHLSYANLQSQVERFSAGLLALGLERGARVVVYLEKRVETVVASFAAPAAGGVLVPVNPLLKSAQVVHILQDAQAQVLVTSAARLAALAPVLESCPGLQHVVLCDRLVRATADALPVRMAWHAWPDVLDSHSAALPAQLDTDVAVIFYTSGSTGQPKGVVLSHRNLVAGATSVASYLNNRADDTLLAVLPLSFDAGFSQLTTAFLVGARVVLLNYLLPRDVLQAMVRERVTGLTAVPPLYMQLAALDWPAGAAQHLRYWANTGGRMPRTTLQRLRALAPSALPYLMYGLTEAFRSTYLPPEEVDRRPDSIGRAIPNAEVRVLREDGTECAVDEPGELVHRGPLVALGYWRRPEETAHRFKPWPPALLTAGGDWRAPERAVYSGDTVRRDADGFLYFVGRRDEMIKTSGYRVSPTEVEEVLYASGLVAEALVHAVPDEALGSAICAALLASPAASGQADADSAALLAHCRDHLPAFMLPKILNWVSQPLPRSPNGKLDRQRWINEYGSIRHIPQ</sequence>
<dbReference type="InterPro" id="IPR000873">
    <property type="entry name" value="AMP-dep_synth/lig_dom"/>
</dbReference>
<dbReference type="KEGG" id="acin:CBP34_17730"/>
<proteinExistence type="predicted"/>
<evidence type="ECO:0000259" key="1">
    <source>
        <dbReference type="Pfam" id="PF00501"/>
    </source>
</evidence>
<dbReference type="PANTHER" id="PTHR43767">
    <property type="entry name" value="LONG-CHAIN-FATTY-ACID--COA LIGASE"/>
    <property type="match status" value="1"/>
</dbReference>
<feature type="domain" description="AMP-dependent synthetase/ligase" evidence="1">
    <location>
        <begin position="22"/>
        <end position="386"/>
    </location>
</feature>
<dbReference type="PROSITE" id="PS00455">
    <property type="entry name" value="AMP_BINDING"/>
    <property type="match status" value="1"/>
</dbReference>
<evidence type="ECO:0000259" key="2">
    <source>
        <dbReference type="Pfam" id="PF13193"/>
    </source>
</evidence>
<dbReference type="AlphaFoldDB" id="A0A240U5N7"/>
<dbReference type="InterPro" id="IPR025110">
    <property type="entry name" value="AMP-bd_C"/>
</dbReference>
<dbReference type="InterPro" id="IPR017529">
    <property type="entry name" value="AcylCoA_ligase_PEP_1"/>
</dbReference>
<dbReference type="InterPro" id="IPR045851">
    <property type="entry name" value="AMP-bd_C_sf"/>
</dbReference>
<keyword evidence="4" id="KW-1185">Reference proteome</keyword>
<reference evidence="3 4" key="1">
    <citation type="submission" date="2017-05" db="EMBL/GenBank/DDBJ databases">
        <title>Polyphasic characterization of four soil-derived phenanthrene-degrading Acidovorax strains and proposal of Acidovorax phenanthrenivorans sp. nov.</title>
        <authorList>
            <person name="Singleton D.R."/>
            <person name="Lee J."/>
            <person name="Dickey A.N."/>
            <person name="Stroud A."/>
            <person name="Scholl E.H."/>
            <person name="Wright F.A."/>
            <person name="Aitken M.D."/>
        </authorList>
    </citation>
    <scope>NUCLEOTIDE SEQUENCE [LARGE SCALE GENOMIC DNA]</scope>
    <source>
        <strain evidence="3">NA3</strain>
    </source>
</reference>
<dbReference type="Pfam" id="PF00501">
    <property type="entry name" value="AMP-binding"/>
    <property type="match status" value="1"/>
</dbReference>
<dbReference type="Pfam" id="PF13193">
    <property type="entry name" value="AMP-binding_C"/>
    <property type="match status" value="1"/>
</dbReference>
<evidence type="ECO:0000313" key="3">
    <source>
        <dbReference type="EMBL" id="ART53132.1"/>
    </source>
</evidence>
<dbReference type="NCBIfam" id="TIGR03098">
    <property type="entry name" value="ligase_PEP_1"/>
    <property type="match status" value="1"/>
</dbReference>